<evidence type="ECO:0000313" key="4">
    <source>
        <dbReference type="EMBL" id="TQL51669.1"/>
    </source>
</evidence>
<dbReference type="Proteomes" id="UP000319516">
    <property type="component" value="Unassembled WGS sequence"/>
</dbReference>
<gene>
    <name evidence="4" type="ORF">FB467_2820</name>
</gene>
<keyword evidence="5" id="KW-1185">Reference proteome</keyword>
<dbReference type="EMBL" id="VFOP01000001">
    <property type="protein sequence ID" value="TQL51669.1"/>
    <property type="molecule type" value="Genomic_DNA"/>
</dbReference>
<proteinExistence type="predicted"/>
<feature type="domain" description="Acyl-CoA thioesterase-like C-terminal" evidence="3">
    <location>
        <begin position="137"/>
        <end position="274"/>
    </location>
</feature>
<dbReference type="PANTHER" id="PTHR38110">
    <property type="entry name" value="CHROMOSOME 23, WHOLE GENOME SHOTGUN SEQUENCE"/>
    <property type="match status" value="1"/>
</dbReference>
<dbReference type="InterPro" id="IPR049449">
    <property type="entry name" value="TesB_ACOT8-like_N"/>
</dbReference>
<dbReference type="InterPro" id="IPR042171">
    <property type="entry name" value="Acyl-CoA_hotdog"/>
</dbReference>
<sequence>MPEQSAFDRAIATHESGPHTRTGEFTDDWLIGHAVNGGVALAMAGSALAAELGGTGHPDPFVISAYYLAASSPGPVTVHTETVRTGRQVATGEVSLWQDGPEGEPVQKVRALATYGSLDSLPDDVRTAAEPPPMPGPEDCTKALDAPAEAIRGVNILHQLDLRIDPATAGWAVGRPSGRGQLRGWLRMPDGREPDPYLLLMAVDAMPPVAFDLGVTGWAPTVELTAHVRARPAPGWLQIVTSSRNLAGGFLEEDADVWDSTGRLVAQARQLARVPG</sequence>
<dbReference type="InterPro" id="IPR029069">
    <property type="entry name" value="HotDog_dom_sf"/>
</dbReference>
<name>A0A542YUB4_9MICO</name>
<evidence type="ECO:0000256" key="1">
    <source>
        <dbReference type="SAM" id="MobiDB-lite"/>
    </source>
</evidence>
<comment type="caution">
    <text evidence="4">The sequence shown here is derived from an EMBL/GenBank/DDBJ whole genome shotgun (WGS) entry which is preliminary data.</text>
</comment>
<dbReference type="Pfam" id="PF13622">
    <property type="entry name" value="4HBT_3"/>
    <property type="match status" value="1"/>
</dbReference>
<dbReference type="InterPro" id="IPR052389">
    <property type="entry name" value="Sec_Metab_Biosynth-Assoc"/>
</dbReference>
<evidence type="ECO:0000313" key="5">
    <source>
        <dbReference type="Proteomes" id="UP000319516"/>
    </source>
</evidence>
<dbReference type="Pfam" id="PF20789">
    <property type="entry name" value="4HBT_3C"/>
    <property type="match status" value="1"/>
</dbReference>
<dbReference type="SUPFAM" id="SSF54637">
    <property type="entry name" value="Thioesterase/thiol ester dehydrase-isomerase"/>
    <property type="match status" value="2"/>
</dbReference>
<dbReference type="OrthoDB" id="5418286at2"/>
<dbReference type="InterPro" id="IPR049450">
    <property type="entry name" value="ACOT8-like_C"/>
</dbReference>
<reference evidence="4 5" key="1">
    <citation type="submission" date="2019-06" db="EMBL/GenBank/DDBJ databases">
        <title>Sequencing the genomes of 1000 actinobacteria strains.</title>
        <authorList>
            <person name="Klenk H.-P."/>
        </authorList>
    </citation>
    <scope>NUCLEOTIDE SEQUENCE [LARGE SCALE GENOMIC DNA]</scope>
    <source>
        <strain evidence="4 5">DSM 12335</strain>
    </source>
</reference>
<dbReference type="Gene3D" id="2.40.160.210">
    <property type="entry name" value="Acyl-CoA thioesterase, double hotdog domain"/>
    <property type="match status" value="1"/>
</dbReference>
<dbReference type="RefSeq" id="WP_141785636.1">
    <property type="nucleotide sequence ID" value="NZ_BAAAIK010000011.1"/>
</dbReference>
<dbReference type="PANTHER" id="PTHR38110:SF1">
    <property type="entry name" value="THIOESTERASE DOMAIN-CONTAINING PROTEIN"/>
    <property type="match status" value="1"/>
</dbReference>
<organism evidence="4 5">
    <name type="scientific">Ornithinicoccus hortensis</name>
    <dbReference type="NCBI Taxonomy" id="82346"/>
    <lineage>
        <taxon>Bacteria</taxon>
        <taxon>Bacillati</taxon>
        <taxon>Actinomycetota</taxon>
        <taxon>Actinomycetes</taxon>
        <taxon>Micrococcales</taxon>
        <taxon>Intrasporangiaceae</taxon>
        <taxon>Ornithinicoccus</taxon>
    </lineage>
</organism>
<dbReference type="AlphaFoldDB" id="A0A542YUB4"/>
<evidence type="ECO:0000259" key="3">
    <source>
        <dbReference type="Pfam" id="PF20789"/>
    </source>
</evidence>
<accession>A0A542YUB4</accession>
<evidence type="ECO:0000259" key="2">
    <source>
        <dbReference type="Pfam" id="PF13622"/>
    </source>
</evidence>
<feature type="region of interest" description="Disordered" evidence="1">
    <location>
        <begin position="1"/>
        <end position="23"/>
    </location>
</feature>
<protein>
    <submittedName>
        <fullName evidence="4">Acyl-CoA thioesterase</fullName>
    </submittedName>
</protein>
<feature type="domain" description="Acyl-CoA thioesterase-like N-terminal HotDog" evidence="2">
    <location>
        <begin position="26"/>
        <end position="116"/>
    </location>
</feature>